<dbReference type="RefSeq" id="WP_179815669.1">
    <property type="nucleotide sequence ID" value="NZ_JACBZD010000001.1"/>
</dbReference>
<dbReference type="Proteomes" id="UP000567795">
    <property type="component" value="Unassembled WGS sequence"/>
</dbReference>
<dbReference type="Pfam" id="PF06224">
    <property type="entry name" value="AlkZ-like"/>
    <property type="match status" value="1"/>
</dbReference>
<dbReference type="PANTHER" id="PTHR38479">
    <property type="entry name" value="LMO0824 PROTEIN"/>
    <property type="match status" value="1"/>
</dbReference>
<dbReference type="PANTHER" id="PTHR38479:SF2">
    <property type="entry name" value="WINGED HELIX DNA-BINDING DOMAIN-CONTAINING PROTEIN"/>
    <property type="match status" value="1"/>
</dbReference>
<comment type="caution">
    <text evidence="1">The sequence shown here is derived from an EMBL/GenBank/DDBJ whole genome shotgun (WGS) entry which is preliminary data.</text>
</comment>
<dbReference type="AlphaFoldDB" id="A0A853A9N7"/>
<proteinExistence type="predicted"/>
<evidence type="ECO:0000313" key="1">
    <source>
        <dbReference type="EMBL" id="NYI07218.1"/>
    </source>
</evidence>
<keyword evidence="2" id="KW-1185">Reference proteome</keyword>
<evidence type="ECO:0008006" key="3">
    <source>
        <dbReference type="Google" id="ProtNLM"/>
    </source>
</evidence>
<evidence type="ECO:0000313" key="2">
    <source>
        <dbReference type="Proteomes" id="UP000567795"/>
    </source>
</evidence>
<sequence length="372" mass="41113">MPPHTTLSRRALNRATLDRQLLLRRSRMTVTQALERLVGLQAQTPHTWYLGLWSRLEDYTPDATAGLLLDRGVVRIALMRSTIHLVTASDSLWLRPLVEPVIERSTTGAFGRDLVGLDRAALAAAGRELVEERPRTFRELGRALAERWPDRAPASMAQAVRASVPLVQVPPRGVWGRSGPVAHTSVEAWLGRPLDHARATREELVLRYLAAFGPATVRDAQTWSGLTRLAEVFDGLRPRLAVFRDEDGRELFDLPDAPRPDPDTPAPARFLYDFDNLLLSHADRRRVITVDFASQGYTPHGPVPRAVLVDGVVAASWTVATAKGTATLSIRPFHRLTASTEEELTAEGARLLAFLEPTAASRDIVFRPPLPG</sequence>
<organism evidence="1 2">
    <name type="scientific">Allostreptomyces psammosilenae</name>
    <dbReference type="NCBI Taxonomy" id="1892865"/>
    <lineage>
        <taxon>Bacteria</taxon>
        <taxon>Bacillati</taxon>
        <taxon>Actinomycetota</taxon>
        <taxon>Actinomycetes</taxon>
        <taxon>Kitasatosporales</taxon>
        <taxon>Streptomycetaceae</taxon>
        <taxon>Allostreptomyces</taxon>
    </lineage>
</organism>
<gene>
    <name evidence="1" type="ORF">FHU37_004161</name>
</gene>
<dbReference type="EMBL" id="JACBZD010000001">
    <property type="protein sequence ID" value="NYI07218.1"/>
    <property type="molecule type" value="Genomic_DNA"/>
</dbReference>
<reference evidence="1 2" key="1">
    <citation type="submission" date="2020-07" db="EMBL/GenBank/DDBJ databases">
        <title>Sequencing the genomes of 1000 actinobacteria strains.</title>
        <authorList>
            <person name="Klenk H.-P."/>
        </authorList>
    </citation>
    <scope>NUCLEOTIDE SEQUENCE [LARGE SCALE GENOMIC DNA]</scope>
    <source>
        <strain evidence="1 2">DSM 42178</strain>
    </source>
</reference>
<name>A0A853A9N7_9ACTN</name>
<dbReference type="InterPro" id="IPR009351">
    <property type="entry name" value="AlkZ-like"/>
</dbReference>
<protein>
    <recommendedName>
        <fullName evidence="3">Winged helix DNA-binding domain-containing protein</fullName>
    </recommendedName>
</protein>
<accession>A0A853A9N7</accession>